<dbReference type="PANTHER" id="PTHR33495:SF2">
    <property type="entry name" value="ANTI-SIGMA FACTOR ANTAGONIST TM_1081-RELATED"/>
    <property type="match status" value="1"/>
</dbReference>
<dbReference type="InterPro" id="IPR036513">
    <property type="entry name" value="STAS_dom_sf"/>
</dbReference>
<dbReference type="PROSITE" id="PS50801">
    <property type="entry name" value="STAS"/>
    <property type="match status" value="1"/>
</dbReference>
<dbReference type="EMBL" id="JBHSIT010000002">
    <property type="protein sequence ID" value="MFC4907670.1"/>
    <property type="molecule type" value="Genomic_DNA"/>
</dbReference>
<sequence length="106" mass="12079">MEQLRLDVRRQRDGHLVTVAGELDLATAPVLRECLQHIVATPGGHLTLDLSEIEFIDGSGLAVLLYADHLTRVHRRNLLLLTPAPRVQRLLHMTRTKRRFLIYPCP</sequence>
<comment type="similarity">
    <text evidence="1 2">Belongs to the anti-sigma-factor antagonist family.</text>
</comment>
<dbReference type="InterPro" id="IPR003658">
    <property type="entry name" value="Anti-sigma_ant"/>
</dbReference>
<name>A0ABV9TU79_9ACTN</name>
<evidence type="ECO:0000259" key="3">
    <source>
        <dbReference type="PROSITE" id="PS50801"/>
    </source>
</evidence>
<dbReference type="PANTHER" id="PTHR33495">
    <property type="entry name" value="ANTI-SIGMA FACTOR ANTAGONIST TM_1081-RELATED-RELATED"/>
    <property type="match status" value="1"/>
</dbReference>
<organism evidence="4 5">
    <name type="scientific">Actinomadura gamaensis</name>
    <dbReference type="NCBI Taxonomy" id="1763541"/>
    <lineage>
        <taxon>Bacteria</taxon>
        <taxon>Bacillati</taxon>
        <taxon>Actinomycetota</taxon>
        <taxon>Actinomycetes</taxon>
        <taxon>Streptosporangiales</taxon>
        <taxon>Thermomonosporaceae</taxon>
        <taxon>Actinomadura</taxon>
    </lineage>
</organism>
<evidence type="ECO:0000256" key="1">
    <source>
        <dbReference type="ARBA" id="ARBA00009013"/>
    </source>
</evidence>
<evidence type="ECO:0000256" key="2">
    <source>
        <dbReference type="RuleBase" id="RU003749"/>
    </source>
</evidence>
<evidence type="ECO:0000313" key="5">
    <source>
        <dbReference type="Proteomes" id="UP001595872"/>
    </source>
</evidence>
<evidence type="ECO:0000313" key="4">
    <source>
        <dbReference type="EMBL" id="MFC4907670.1"/>
    </source>
</evidence>
<dbReference type="Gene3D" id="3.30.750.24">
    <property type="entry name" value="STAS domain"/>
    <property type="match status" value="1"/>
</dbReference>
<proteinExistence type="inferred from homology"/>
<dbReference type="NCBIfam" id="TIGR00377">
    <property type="entry name" value="ant_ant_sig"/>
    <property type="match status" value="1"/>
</dbReference>
<comment type="caution">
    <text evidence="4">The sequence shown here is derived from an EMBL/GenBank/DDBJ whole genome shotgun (WGS) entry which is preliminary data.</text>
</comment>
<keyword evidence="5" id="KW-1185">Reference proteome</keyword>
<dbReference type="Proteomes" id="UP001595872">
    <property type="component" value="Unassembled WGS sequence"/>
</dbReference>
<reference evidence="5" key="1">
    <citation type="journal article" date="2019" name="Int. J. Syst. Evol. Microbiol.">
        <title>The Global Catalogue of Microorganisms (GCM) 10K type strain sequencing project: providing services to taxonomists for standard genome sequencing and annotation.</title>
        <authorList>
            <consortium name="The Broad Institute Genomics Platform"/>
            <consortium name="The Broad Institute Genome Sequencing Center for Infectious Disease"/>
            <person name="Wu L."/>
            <person name="Ma J."/>
        </authorList>
    </citation>
    <scope>NUCLEOTIDE SEQUENCE [LARGE SCALE GENOMIC DNA]</scope>
    <source>
        <strain evidence="5">KLKA75</strain>
    </source>
</reference>
<protein>
    <recommendedName>
        <fullName evidence="2">Anti-sigma factor antagonist</fullName>
    </recommendedName>
</protein>
<dbReference type="Pfam" id="PF01740">
    <property type="entry name" value="STAS"/>
    <property type="match status" value="1"/>
</dbReference>
<feature type="domain" description="STAS" evidence="3">
    <location>
        <begin position="4"/>
        <end position="106"/>
    </location>
</feature>
<accession>A0ABV9TU79</accession>
<gene>
    <name evidence="4" type="ORF">ACFPCY_10090</name>
</gene>
<dbReference type="SUPFAM" id="SSF52091">
    <property type="entry name" value="SpoIIaa-like"/>
    <property type="match status" value="1"/>
</dbReference>
<dbReference type="RefSeq" id="WP_378253611.1">
    <property type="nucleotide sequence ID" value="NZ_JBHSIT010000002.1"/>
</dbReference>
<dbReference type="InterPro" id="IPR002645">
    <property type="entry name" value="STAS_dom"/>
</dbReference>
<dbReference type="CDD" id="cd07043">
    <property type="entry name" value="STAS_anti-anti-sigma_factors"/>
    <property type="match status" value="1"/>
</dbReference>